<dbReference type="Pfam" id="PF06017">
    <property type="entry name" value="Myosin_TH1"/>
    <property type="match status" value="1"/>
</dbReference>
<dbReference type="GO" id="GO:0005546">
    <property type="term" value="F:phosphatidylinositol-4,5-bisphosphate binding"/>
    <property type="evidence" value="ECO:0007669"/>
    <property type="project" value="UniProtKB-ARBA"/>
</dbReference>
<evidence type="ECO:0000256" key="8">
    <source>
        <dbReference type="ARBA" id="ARBA00023203"/>
    </source>
</evidence>
<keyword evidence="5" id="KW-0446">Lipid-binding</keyword>
<dbReference type="GO" id="GO:0006897">
    <property type="term" value="P:endocytosis"/>
    <property type="evidence" value="ECO:0007669"/>
    <property type="project" value="TreeGrafter"/>
</dbReference>
<dbReference type="FunFam" id="1.20.58.530:FF:000004">
    <property type="entry name" value="Unconventional myosin ID"/>
    <property type="match status" value="1"/>
</dbReference>
<keyword evidence="6 9" id="KW-0518">Myosin</keyword>
<dbReference type="GO" id="GO:0048803">
    <property type="term" value="P:imaginal disc-derived male genitalia morphogenesis"/>
    <property type="evidence" value="ECO:0007669"/>
    <property type="project" value="UniProtKB-ARBA"/>
</dbReference>
<keyword evidence="8 9" id="KW-0009">Actin-binding</keyword>
<keyword evidence="7 9" id="KW-0505">Motor protein</keyword>
<dbReference type="GO" id="GO:0007015">
    <property type="term" value="P:actin filament organization"/>
    <property type="evidence" value="ECO:0007669"/>
    <property type="project" value="TreeGrafter"/>
</dbReference>
<dbReference type="GO" id="GO:0005886">
    <property type="term" value="C:plasma membrane"/>
    <property type="evidence" value="ECO:0007669"/>
    <property type="project" value="UniProtKB-SubCell"/>
</dbReference>
<dbReference type="PROSITE" id="PS51757">
    <property type="entry name" value="TH1"/>
    <property type="match status" value="1"/>
</dbReference>
<name>A0A7R9IJQ5_9NEOP</name>
<evidence type="ECO:0000256" key="7">
    <source>
        <dbReference type="ARBA" id="ARBA00023175"/>
    </source>
</evidence>
<dbReference type="GO" id="GO:0005938">
    <property type="term" value="C:cell cortex"/>
    <property type="evidence" value="ECO:0007669"/>
    <property type="project" value="UniProtKB-ARBA"/>
</dbReference>
<dbReference type="InterPro" id="IPR001609">
    <property type="entry name" value="Myosin_head_motor_dom-like"/>
</dbReference>
<dbReference type="AlphaFoldDB" id="A0A7R9IJQ5"/>
<dbReference type="GO" id="GO:0016459">
    <property type="term" value="C:myosin complex"/>
    <property type="evidence" value="ECO:0007669"/>
    <property type="project" value="UniProtKB-KW"/>
</dbReference>
<dbReference type="InterPro" id="IPR027417">
    <property type="entry name" value="P-loop_NTPase"/>
</dbReference>
<dbReference type="GO" id="GO:0005524">
    <property type="term" value="F:ATP binding"/>
    <property type="evidence" value="ECO:0007669"/>
    <property type="project" value="UniProtKB-UniRule"/>
</dbReference>
<dbReference type="GO" id="GO:0007368">
    <property type="term" value="P:determination of left/right symmetry"/>
    <property type="evidence" value="ECO:0007669"/>
    <property type="project" value="UniProtKB-ARBA"/>
</dbReference>
<dbReference type="PROSITE" id="PS51456">
    <property type="entry name" value="MYOSIN_MOTOR"/>
    <property type="match status" value="1"/>
</dbReference>
<dbReference type="GO" id="GO:0005902">
    <property type="term" value="C:microvillus"/>
    <property type="evidence" value="ECO:0007669"/>
    <property type="project" value="TreeGrafter"/>
</dbReference>
<keyword evidence="3 9" id="KW-0547">Nucleotide-binding</keyword>
<evidence type="ECO:0000259" key="10">
    <source>
        <dbReference type="PROSITE" id="PS51456"/>
    </source>
</evidence>
<evidence type="ECO:0000256" key="9">
    <source>
        <dbReference type="PROSITE-ProRule" id="PRU00782"/>
    </source>
</evidence>
<sequence>MATQTEVGIPDFVLLDEITIEKFMANLHTRFSAGKIYTYIGEVCVSVNPYRAMNIYTPEQISQYKGRELFENPPHIFAIADSAHREMKQQGRDTCIVISGESGSGKTEASKIIMKYIAAVTNVGGRQEVERVKNVLLQSNSILEAFGNAKTNRNDNSSRFGKYMDINFDFKGDPVGGHINKYLLEKSRVILQQGGERNFHSFYQVSTPYRGSNPDLPNKYLLEKSRVILQQGGERNFHSFYQLLSAASDSEAKSLSLTRDPEAYFYTRQGNSSKVEAISDRSDYKATAAAFKTLGFTAQETETLWRVVAAVLHLGNVEFKTQDDATRPANPPVVGTVAALLKVTPEELSQALSERVIAARGEVMQKTHTVSEAEYGRDALAKAVYDRLFTWIVDKINQVLGLESGKKTYMGTVIGVLDIYGFEIFDANSFEQFCINYCNEKLQQLFIELVLKQEQEEYQREGIEWRNIEYFNNQIICDLVEEPHKGMLAIVDEACLNVGKVTDELLLEAMDKKLSHHEHYTSRQLKPLDKLLKHKVEFRIRHYAGDVVYNIYGFLDKNKDTLFQDFKRLLYHSSDKLISNMWPEGAMDITKTTKRPQTAGSLFRSSMIALVKTLTSKEPFYVRCIKPNEVKSPIVFDAERVQHQVCYLGLVENVRVRRAGFAHRQRYDRFLKRYKMISQFTWPNFRAGSDKDGTRVLIDEKGFSHDVKYGLTKIFIRSPVTLAKLEEARTQMIPGIVTLLQKLWRGTMCRVRYRKMKAALKIMAFYRQCKIRRYINQLELQFRDAKRLQDYGKSLKWPAPPLAVRPAVPLLRKLFNSWRAYMILRAVPRNEWPQLKLKILAASSLNGKRATWGQSRKWLGDYLSRPEENGNSSLFVSSINNLRNTDHIKKTKSANLDRPCYLSFQVLFSSYIRKTNRFNKAADRVLLVTDSAIYKMDATKFKPMRKGSPIQEVTGLSVSPGRDQLLVIHSSKGNDLVVSLVTAHNEDRVGELVAVLSSLYSRLRDTDLAVTVASRFQCMLGNKSRPLRVEVSQDVQEPNFKKEGDTILYVLPPSFAVSEQNGQQTRIPIRA</sequence>
<dbReference type="CDD" id="cd01378">
    <property type="entry name" value="MYSc_Myo1"/>
    <property type="match status" value="1"/>
</dbReference>
<feature type="domain" description="Myosin motor" evidence="10">
    <location>
        <begin position="7"/>
        <end position="730"/>
    </location>
</feature>
<evidence type="ECO:0000256" key="6">
    <source>
        <dbReference type="ARBA" id="ARBA00023123"/>
    </source>
</evidence>
<comment type="subcellular location">
    <subcellularLocation>
        <location evidence="1">Cell membrane</location>
        <topology evidence="1">Peripheral membrane protein</topology>
        <orientation evidence="1">Cytoplasmic side</orientation>
    </subcellularLocation>
</comment>
<evidence type="ECO:0000259" key="11">
    <source>
        <dbReference type="PROSITE" id="PS51757"/>
    </source>
</evidence>
<dbReference type="Gene3D" id="3.40.850.10">
    <property type="entry name" value="Kinesin motor domain"/>
    <property type="match status" value="2"/>
</dbReference>
<feature type="region of interest" description="Actin-binding" evidence="9">
    <location>
        <begin position="607"/>
        <end position="629"/>
    </location>
</feature>
<comment type="similarity">
    <text evidence="2 9">Belongs to the TRAFAC class myosin-kinesin ATPase superfamily. Myosin family.</text>
</comment>
<evidence type="ECO:0000256" key="5">
    <source>
        <dbReference type="ARBA" id="ARBA00023121"/>
    </source>
</evidence>
<dbReference type="SUPFAM" id="SSF52540">
    <property type="entry name" value="P-loop containing nucleoside triphosphate hydrolases"/>
    <property type="match status" value="2"/>
</dbReference>
<feature type="binding site" evidence="9">
    <location>
        <begin position="100"/>
        <end position="107"/>
    </location>
    <ligand>
        <name>ATP</name>
        <dbReference type="ChEBI" id="CHEBI:30616"/>
    </ligand>
</feature>
<accession>A0A7R9IJQ5</accession>
<dbReference type="GO" id="GO:0000146">
    <property type="term" value="F:microfilament motor activity"/>
    <property type="evidence" value="ECO:0007669"/>
    <property type="project" value="TreeGrafter"/>
</dbReference>
<dbReference type="PANTHER" id="PTHR13140:SF713">
    <property type="entry name" value="UNCONVENTIONAL MYOSIN ID"/>
    <property type="match status" value="1"/>
</dbReference>
<dbReference type="InterPro" id="IPR036072">
    <property type="entry name" value="MYSc_Myo1"/>
</dbReference>
<evidence type="ECO:0000256" key="1">
    <source>
        <dbReference type="ARBA" id="ARBA00004413"/>
    </source>
</evidence>
<evidence type="ECO:0000256" key="4">
    <source>
        <dbReference type="ARBA" id="ARBA00022840"/>
    </source>
</evidence>
<dbReference type="InterPro" id="IPR036961">
    <property type="entry name" value="Kinesin_motor_dom_sf"/>
</dbReference>
<dbReference type="Pfam" id="PF00063">
    <property type="entry name" value="Myosin_head"/>
    <property type="match status" value="2"/>
</dbReference>
<dbReference type="PANTHER" id="PTHR13140">
    <property type="entry name" value="MYOSIN"/>
    <property type="match status" value="1"/>
</dbReference>
<dbReference type="PROSITE" id="PS50096">
    <property type="entry name" value="IQ"/>
    <property type="match status" value="1"/>
</dbReference>
<protein>
    <recommendedName>
        <fullName evidence="13">Myosin ID</fullName>
    </recommendedName>
</protein>
<evidence type="ECO:0008006" key="13">
    <source>
        <dbReference type="Google" id="ProtNLM"/>
    </source>
</evidence>
<keyword evidence="4 9" id="KW-0067">ATP-binding</keyword>
<gene>
    <name evidence="12" type="ORF">TTEB3V08_LOCUS7636</name>
</gene>
<dbReference type="Gene3D" id="1.20.120.720">
    <property type="entry name" value="Myosin VI head, motor domain, U50 subdomain"/>
    <property type="match status" value="1"/>
</dbReference>
<evidence type="ECO:0000313" key="12">
    <source>
        <dbReference type="EMBL" id="CAD7459687.1"/>
    </source>
</evidence>
<dbReference type="PRINTS" id="PR00193">
    <property type="entry name" value="MYOSINHEAVY"/>
</dbReference>
<organism evidence="12">
    <name type="scientific">Timema tahoe</name>
    <dbReference type="NCBI Taxonomy" id="61484"/>
    <lineage>
        <taxon>Eukaryota</taxon>
        <taxon>Metazoa</taxon>
        <taxon>Ecdysozoa</taxon>
        <taxon>Arthropoda</taxon>
        <taxon>Hexapoda</taxon>
        <taxon>Insecta</taxon>
        <taxon>Pterygota</taxon>
        <taxon>Neoptera</taxon>
        <taxon>Polyneoptera</taxon>
        <taxon>Phasmatodea</taxon>
        <taxon>Timematodea</taxon>
        <taxon>Timematoidea</taxon>
        <taxon>Timematidae</taxon>
        <taxon>Timema</taxon>
    </lineage>
</organism>
<dbReference type="InterPro" id="IPR010926">
    <property type="entry name" value="Myosin_TH1"/>
</dbReference>
<dbReference type="Gene3D" id="1.10.10.820">
    <property type="match status" value="1"/>
</dbReference>
<dbReference type="FunFam" id="1.10.10.820:FF:000001">
    <property type="entry name" value="Myosin heavy chain"/>
    <property type="match status" value="1"/>
</dbReference>
<dbReference type="GO" id="GO:0051015">
    <property type="term" value="F:actin filament binding"/>
    <property type="evidence" value="ECO:0007669"/>
    <property type="project" value="TreeGrafter"/>
</dbReference>
<feature type="domain" description="TH1" evidence="11">
    <location>
        <begin position="847"/>
        <end position="1053"/>
    </location>
</feature>
<evidence type="ECO:0000256" key="2">
    <source>
        <dbReference type="ARBA" id="ARBA00008314"/>
    </source>
</evidence>
<dbReference type="SMART" id="SM00242">
    <property type="entry name" value="MYSc"/>
    <property type="match status" value="1"/>
</dbReference>
<dbReference type="Gene3D" id="1.20.5.4820">
    <property type="match status" value="1"/>
</dbReference>
<dbReference type="Gene3D" id="1.20.58.530">
    <property type="match status" value="1"/>
</dbReference>
<proteinExistence type="inferred from homology"/>
<dbReference type="EMBL" id="OE003052">
    <property type="protein sequence ID" value="CAD7459687.1"/>
    <property type="molecule type" value="Genomic_DNA"/>
</dbReference>
<dbReference type="GO" id="GO:0007498">
    <property type="term" value="P:mesoderm development"/>
    <property type="evidence" value="ECO:0007669"/>
    <property type="project" value="UniProtKB-ARBA"/>
</dbReference>
<evidence type="ECO:0000256" key="3">
    <source>
        <dbReference type="ARBA" id="ARBA00022741"/>
    </source>
</evidence>
<dbReference type="GO" id="GO:0030048">
    <property type="term" value="P:actin filament-based movement"/>
    <property type="evidence" value="ECO:0007669"/>
    <property type="project" value="TreeGrafter"/>
</dbReference>
<reference evidence="12" key="1">
    <citation type="submission" date="2020-11" db="EMBL/GenBank/DDBJ databases">
        <authorList>
            <person name="Tran Van P."/>
        </authorList>
    </citation>
    <scope>NUCLEOTIDE SEQUENCE</scope>
</reference>